<protein>
    <submittedName>
        <fullName evidence="2">FtsX-like permease family protein</fullName>
    </submittedName>
</protein>
<feature type="transmembrane region" description="Helical" evidence="1">
    <location>
        <begin position="886"/>
        <end position="912"/>
    </location>
</feature>
<dbReference type="Proteomes" id="UP001595816">
    <property type="component" value="Unassembled WGS sequence"/>
</dbReference>
<feature type="transmembrane region" description="Helical" evidence="1">
    <location>
        <begin position="832"/>
        <end position="854"/>
    </location>
</feature>
<dbReference type="RefSeq" id="WP_253752239.1">
    <property type="nucleotide sequence ID" value="NZ_JAMZDZ010000001.1"/>
</dbReference>
<evidence type="ECO:0000313" key="3">
    <source>
        <dbReference type="Proteomes" id="UP001595816"/>
    </source>
</evidence>
<evidence type="ECO:0000313" key="2">
    <source>
        <dbReference type="EMBL" id="MFC4132921.1"/>
    </source>
</evidence>
<evidence type="ECO:0000256" key="1">
    <source>
        <dbReference type="SAM" id="Phobius"/>
    </source>
</evidence>
<feature type="transmembrane region" description="Helical" evidence="1">
    <location>
        <begin position="308"/>
        <end position="335"/>
    </location>
</feature>
<feature type="transmembrane region" description="Helical" evidence="1">
    <location>
        <begin position="932"/>
        <end position="952"/>
    </location>
</feature>
<feature type="transmembrane region" description="Helical" evidence="1">
    <location>
        <begin position="406"/>
        <end position="430"/>
    </location>
</feature>
<reference evidence="3" key="1">
    <citation type="journal article" date="2019" name="Int. J. Syst. Evol. Microbiol.">
        <title>The Global Catalogue of Microorganisms (GCM) 10K type strain sequencing project: providing services to taxonomists for standard genome sequencing and annotation.</title>
        <authorList>
            <consortium name="The Broad Institute Genomics Platform"/>
            <consortium name="The Broad Institute Genome Sequencing Center for Infectious Disease"/>
            <person name="Wu L."/>
            <person name="Ma J."/>
        </authorList>
    </citation>
    <scope>NUCLEOTIDE SEQUENCE [LARGE SCALE GENOMIC DNA]</scope>
    <source>
        <strain evidence="3">CGMCC 4.7289</strain>
    </source>
</reference>
<name>A0ABV8LR27_9ACTN</name>
<feature type="transmembrane region" description="Helical" evidence="1">
    <location>
        <begin position="373"/>
        <end position="394"/>
    </location>
</feature>
<keyword evidence="1" id="KW-0472">Membrane</keyword>
<feature type="transmembrane region" description="Helical" evidence="1">
    <location>
        <begin position="462"/>
        <end position="482"/>
    </location>
</feature>
<keyword evidence="1" id="KW-1133">Transmembrane helix</keyword>
<feature type="transmembrane region" description="Helical" evidence="1">
    <location>
        <begin position="267"/>
        <end position="287"/>
    </location>
</feature>
<proteinExistence type="predicted"/>
<feature type="transmembrane region" description="Helical" evidence="1">
    <location>
        <begin position="347"/>
        <end position="366"/>
    </location>
</feature>
<organism evidence="2 3">
    <name type="scientific">Hamadaea flava</name>
    <dbReference type="NCBI Taxonomy" id="1742688"/>
    <lineage>
        <taxon>Bacteria</taxon>
        <taxon>Bacillati</taxon>
        <taxon>Actinomycetota</taxon>
        <taxon>Actinomycetes</taxon>
        <taxon>Micromonosporales</taxon>
        <taxon>Micromonosporaceae</taxon>
        <taxon>Hamadaea</taxon>
    </lineage>
</organism>
<keyword evidence="3" id="KW-1185">Reference proteome</keyword>
<accession>A0ABV8LR27</accession>
<keyword evidence="1" id="KW-0812">Transmembrane</keyword>
<dbReference type="EMBL" id="JBHSAY010000009">
    <property type="protein sequence ID" value="MFC4132921.1"/>
    <property type="molecule type" value="Genomic_DNA"/>
</dbReference>
<sequence>MRAILSLALARLYRGPTRWLLIVAGVAVATLLPMSAAATAAATSTKALAHGLAALPPGEQSLIVSYPNLAMESAQLNGMDSQVRSQLAKLTRHPARAQMLFREMGDTAGGSFFLGAADDLASGVEVTSGRLPASCTPQRCEVLLIGQTPPKMPDGLGVEIVGTGVRTDPLLLTGTFEPKRDIPLLLADGVAKASAIDSLTAFQRQYGWVAPLDVERASADVDGYLDASRQAGDDLSRYSVGLHLTAPDEVLRSEHDRAQRSTRRFDLLSGAATALLVGFAVIGAVGARRDHRAVVALVRRRGAPARRLFTLTAVTAVIPVLIGTVLGVLLGLAVFGTTALSGTTSTQIAVTTVLAAVLLGAALSWAPEHPWRAVDAVVVAGIVVAAVALARGAVTVQAINQRTDPLLVALPIIAIVCGGLLAGRLFPLVAPLGVRLTRRLPGAAGLPVRLGLSGAVRRPLRAVATVAFLAAATGIVLFAGGYRATLQQGAVDQATFAVPLDVSVRSGQNLRRPLDIADESAYARLVPGTLTARVVRATAGIRVNAAETKAAEVVGVTPEALTRIPAWDRVTGGDDAARSAQLITAAAPDRGWRVPAGTKNLAFDVLGPLDDLKITAWLRDAGGRDFAVELIRSGQRLTGELAKATTTEAKLFALNIAETADYGQRRQHHTGEGGLDVPVLSGRLTVTGLGNTFETDYELATGRMVALIGATPETELPVIVDPVTATAATGGKLQLSVQGSAPVTGRIVQVLPRFPATGDRFVVADVRALADALDAREPGTGSVSELWLSSPDPDALRQNLAKSPYDQLTVRSRAQVEDQLATDPLAVGAARLLWTGALVALGVAAVALVLLVIAERRDDAAELYAWESDGLTPGALRGLLFARATAVVAVAVPCGVLLGLLLTRLTTALVLVTAVGSAPRPPLALAASPLQLAAVLGAGVGLGLLCAGLVAWRSFRTPLPVRPEAL</sequence>
<comment type="caution">
    <text evidence="2">The sequence shown here is derived from an EMBL/GenBank/DDBJ whole genome shotgun (WGS) entry which is preliminary data.</text>
</comment>
<gene>
    <name evidence="2" type="ORF">ACFOZ4_20110</name>
</gene>